<evidence type="ECO:0000256" key="1">
    <source>
        <dbReference type="SAM" id="Phobius"/>
    </source>
</evidence>
<organism evidence="2 3">
    <name type="scientific">Bifidobacterium phasiani</name>
    <dbReference type="NCBI Taxonomy" id="2834431"/>
    <lineage>
        <taxon>Bacteria</taxon>
        <taxon>Bacillati</taxon>
        <taxon>Actinomycetota</taxon>
        <taxon>Actinomycetes</taxon>
        <taxon>Bifidobacteriales</taxon>
        <taxon>Bifidobacteriaceae</taxon>
        <taxon>Bifidobacterium</taxon>
    </lineage>
</organism>
<evidence type="ECO:0000313" key="2">
    <source>
        <dbReference type="EMBL" id="MBW3083519.1"/>
    </source>
</evidence>
<dbReference type="RefSeq" id="WP_219082782.1">
    <property type="nucleotide sequence ID" value="NZ_JAHBBD010000025.1"/>
</dbReference>
<dbReference type="Proteomes" id="UP000812844">
    <property type="component" value="Unassembled WGS sequence"/>
</dbReference>
<feature type="transmembrane region" description="Helical" evidence="1">
    <location>
        <begin position="39"/>
        <end position="60"/>
    </location>
</feature>
<evidence type="ECO:0000313" key="3">
    <source>
        <dbReference type="Proteomes" id="UP000812844"/>
    </source>
</evidence>
<dbReference type="EMBL" id="JAHBBD010000025">
    <property type="protein sequence ID" value="MBW3083519.1"/>
    <property type="molecule type" value="Genomic_DNA"/>
</dbReference>
<gene>
    <name evidence="2" type="ORF">KIH73_09175</name>
</gene>
<comment type="caution">
    <text evidence="2">The sequence shown here is derived from an EMBL/GenBank/DDBJ whole genome shotgun (WGS) entry which is preliminary data.</text>
</comment>
<accession>A0ABS6WBS4</accession>
<keyword evidence="3" id="KW-1185">Reference proteome</keyword>
<proteinExistence type="predicted"/>
<name>A0ABS6WBS4_9BIFI</name>
<keyword evidence="1" id="KW-0472">Membrane</keyword>
<sequence length="106" mass="11024">MGVDGGMVLTVGCVLFLAAGFVFFRVLHIHTAGCEAGRTAGVTVVVSGIVLMLRITLIGLTSIHRRDTLSDEKCNEHVADAHGLPTSIAPCPAGDENGDLTHLDNG</sequence>
<reference evidence="2 3" key="1">
    <citation type="submission" date="2021-05" db="EMBL/GenBank/DDBJ databases">
        <title>Phylogenetic classification of ten novel species belonging to the genus Bifidobacterium comprising B. colchicus sp. nov., B. abeli sp. nov., B. bicoloris sp. nov., B. guerezis sp. nov., B. rosaliae sp. nov., B. santillanensis sp. nov., B. argentati sp. nov., B. amazzoni sp. nov., B. pluviali sp. nov., and B. pinnaculum sp. nov.</title>
        <authorList>
            <person name="Lugli G.A."/>
            <person name="Ruiz Garcia L."/>
            <person name="Margolles A."/>
            <person name="Ventura M."/>
        </authorList>
    </citation>
    <scope>NUCLEOTIDE SEQUENCE [LARGE SCALE GENOMIC DNA]</scope>
    <source>
        <strain evidence="2 3">6T3</strain>
    </source>
</reference>
<keyword evidence="1" id="KW-1133">Transmembrane helix</keyword>
<keyword evidence="1" id="KW-0812">Transmembrane</keyword>
<protein>
    <submittedName>
        <fullName evidence="2">Uncharacterized protein</fullName>
    </submittedName>
</protein>
<feature type="transmembrane region" description="Helical" evidence="1">
    <location>
        <begin position="6"/>
        <end position="27"/>
    </location>
</feature>